<evidence type="ECO:0000313" key="3">
    <source>
        <dbReference type="EMBL" id="RWR29919.1"/>
    </source>
</evidence>
<organism evidence="3 4">
    <name type="scientific">Paenirhodobacter populi</name>
    <dbReference type="NCBI Taxonomy" id="2306993"/>
    <lineage>
        <taxon>Bacteria</taxon>
        <taxon>Pseudomonadati</taxon>
        <taxon>Pseudomonadota</taxon>
        <taxon>Alphaproteobacteria</taxon>
        <taxon>Rhodobacterales</taxon>
        <taxon>Rhodobacter group</taxon>
        <taxon>Paenirhodobacter</taxon>
    </lineage>
</organism>
<dbReference type="EMBL" id="SAUX01000009">
    <property type="protein sequence ID" value="RWR29919.1"/>
    <property type="molecule type" value="Genomic_DNA"/>
</dbReference>
<protein>
    <recommendedName>
        <fullName evidence="5">HEAT repeat domain-containing protein</fullName>
    </recommendedName>
</protein>
<evidence type="ECO:0000256" key="1">
    <source>
        <dbReference type="SAM" id="MobiDB-lite"/>
    </source>
</evidence>
<feature type="signal peptide" evidence="2">
    <location>
        <begin position="1"/>
        <end position="21"/>
    </location>
</feature>
<dbReference type="RefSeq" id="WP_128237073.1">
    <property type="nucleotide sequence ID" value="NZ_SAUX01000009.1"/>
</dbReference>
<feature type="chain" id="PRO_5018983305" description="HEAT repeat domain-containing protein" evidence="2">
    <location>
        <begin position="22"/>
        <end position="728"/>
    </location>
</feature>
<gene>
    <name evidence="3" type="ORF">D2T31_08425</name>
</gene>
<reference evidence="3 4" key="2">
    <citation type="submission" date="2019-01" db="EMBL/GenBank/DDBJ databases">
        <authorList>
            <person name="Li Y."/>
        </authorList>
    </citation>
    <scope>NUCLEOTIDE SEQUENCE [LARGE SCALE GENOMIC DNA]</scope>
    <source>
        <strain evidence="3 4">D19-10-3-21</strain>
    </source>
</reference>
<keyword evidence="2" id="KW-0732">Signal</keyword>
<dbReference type="Proteomes" id="UP000285295">
    <property type="component" value="Unassembled WGS sequence"/>
</dbReference>
<proteinExistence type="predicted"/>
<accession>A0A443KAT3</accession>
<dbReference type="AlphaFoldDB" id="A0A443KAT3"/>
<evidence type="ECO:0000256" key="2">
    <source>
        <dbReference type="SAM" id="SignalP"/>
    </source>
</evidence>
<reference evidence="3 4" key="1">
    <citation type="submission" date="2019-01" db="EMBL/GenBank/DDBJ databases">
        <title>Sinorhodobacter populi sp. nov. isolated from the symptomatic bark tissue of Populus euramericana canker.</title>
        <authorList>
            <person name="Xu G."/>
        </authorList>
    </citation>
    <scope>NUCLEOTIDE SEQUENCE [LARGE SCALE GENOMIC DNA]</scope>
    <source>
        <strain evidence="3 4">D19-10-3-21</strain>
    </source>
</reference>
<dbReference type="OrthoDB" id="7847197at2"/>
<sequence>MMRRLIWAGAFLIGLAGGAGAQQLSVRSGEHDGFSRLVIPYPRGTKWTIEDGDGGISLRASGGSFTYDIRDVFRLIPRNRILSVVAGTDNNTLFIKTGEKIRSKAYQLDGGQVVIDFADAEAAPPDDVQSAGRIGIPEHLDLLWKNHLPLEDADAIAQTGSPLGENPPDGSARVSAAERQLLESLSRAASQGLISVDPTRKIPKPATGSPLAEGDSPDDGSLPIPLRSETVYDRDLDQENAHPRLLINGQSCLPDDRFAVENWVTDAPPTDQLAERQNGLIGEFDRPDPAAVERLARLYIALGFGAEAKATLAAFDIGGATARPLVYMADVIDGIPTPPDEPISHMAACDGKVALWAFMGGGLPADAGQIDVTAIQSSYSALPPQIRDILGPVLVERFLKIGQPDAAEAIRNALRRTSSVENTPLAIAQAQLLLASGQPLAAEESLSAAPVRNDLNSAQSLVLSVEARLMRGQAIDRKTRDDIAAQMHQTGASELGQRLRRALILAEGSVGGFDNAFDILAGWPQEGLDDLRDQTLGDLIAQLGRVPDDLIFVRQMFTHRQVLQAAPLPAALRISLADRLSGLGFSAAAADILTATVRQTATGRLALARAAIAERDGAAALAHLDGLDGEAAAQLRAQAYLALGEHANAAALFRVLGDEQETARAAWRGASWDIVKDHGSDIERAVIEDATADNASDPIPTGPISRANALITRSQEERALLDRLLTAY</sequence>
<evidence type="ECO:0008006" key="5">
    <source>
        <dbReference type="Google" id="ProtNLM"/>
    </source>
</evidence>
<evidence type="ECO:0000313" key="4">
    <source>
        <dbReference type="Proteomes" id="UP000285295"/>
    </source>
</evidence>
<name>A0A443KAT3_9RHOB</name>
<comment type="caution">
    <text evidence="3">The sequence shown here is derived from an EMBL/GenBank/DDBJ whole genome shotgun (WGS) entry which is preliminary data.</text>
</comment>
<feature type="region of interest" description="Disordered" evidence="1">
    <location>
        <begin position="194"/>
        <end position="226"/>
    </location>
</feature>